<sequence>MNVPVKAGVSECVPVFDTKKVKCEKVTENRRKTLLTHSFKTLVSRDISANK</sequence>
<dbReference type="KEGG" id="nko:Niako_0508"/>
<reference evidence="1 2" key="1">
    <citation type="submission" date="2011-12" db="EMBL/GenBank/DDBJ databases">
        <title>The complete genome of Niastella koreensis GR20-10.</title>
        <authorList>
            <consortium name="US DOE Joint Genome Institute (JGI-PGF)"/>
            <person name="Lucas S."/>
            <person name="Han J."/>
            <person name="Lapidus A."/>
            <person name="Bruce D."/>
            <person name="Goodwin L."/>
            <person name="Pitluck S."/>
            <person name="Peters L."/>
            <person name="Kyrpides N."/>
            <person name="Mavromatis K."/>
            <person name="Ivanova N."/>
            <person name="Mikhailova N."/>
            <person name="Davenport K."/>
            <person name="Saunders E."/>
            <person name="Detter J.C."/>
            <person name="Tapia R."/>
            <person name="Han C."/>
            <person name="Land M."/>
            <person name="Hauser L."/>
            <person name="Markowitz V."/>
            <person name="Cheng J.-F."/>
            <person name="Hugenholtz P."/>
            <person name="Woyke T."/>
            <person name="Wu D."/>
            <person name="Tindall B."/>
            <person name="Pomrenke H."/>
            <person name="Brambilla E."/>
            <person name="Klenk H.-P."/>
            <person name="Eisen J.A."/>
        </authorList>
    </citation>
    <scope>NUCLEOTIDE SEQUENCE [LARGE SCALE GENOMIC DNA]</scope>
    <source>
        <strain evidence="2">DSM 17620 / KACC 11465 / NBRC 106392 / GR20-10</strain>
    </source>
</reference>
<dbReference type="AlphaFoldDB" id="G8T7W5"/>
<protein>
    <submittedName>
        <fullName evidence="1">Uncharacterized protein</fullName>
    </submittedName>
</protein>
<evidence type="ECO:0000313" key="1">
    <source>
        <dbReference type="EMBL" id="AEV96903.1"/>
    </source>
</evidence>
<dbReference type="EMBL" id="CP003178">
    <property type="protein sequence ID" value="AEV96903.1"/>
    <property type="molecule type" value="Genomic_DNA"/>
</dbReference>
<accession>G8T7W5</accession>
<organism evidence="1 2">
    <name type="scientific">Niastella koreensis (strain DSM 17620 / KACC 11465 / NBRC 106392 / GR20-10)</name>
    <dbReference type="NCBI Taxonomy" id="700598"/>
    <lineage>
        <taxon>Bacteria</taxon>
        <taxon>Pseudomonadati</taxon>
        <taxon>Bacteroidota</taxon>
        <taxon>Chitinophagia</taxon>
        <taxon>Chitinophagales</taxon>
        <taxon>Chitinophagaceae</taxon>
        <taxon>Niastella</taxon>
    </lineage>
</organism>
<evidence type="ECO:0000313" key="2">
    <source>
        <dbReference type="Proteomes" id="UP000005438"/>
    </source>
</evidence>
<name>G8T7W5_NIAKG</name>
<proteinExistence type="predicted"/>
<dbReference type="HOGENOM" id="CLU_3101372_0_0_10"/>
<gene>
    <name evidence="1" type="ordered locus">Niako_0508</name>
</gene>
<dbReference type="Proteomes" id="UP000005438">
    <property type="component" value="Chromosome"/>
</dbReference>